<gene>
    <name evidence="4" type="ORF">BHQ17_13125</name>
</gene>
<protein>
    <submittedName>
        <fullName evidence="4">SAM-dependent methyltransferase</fullName>
    </submittedName>
</protein>
<dbReference type="InterPro" id="IPR029063">
    <property type="entry name" value="SAM-dependent_MTases_sf"/>
</dbReference>
<dbReference type="EMBL" id="MIGZ01000067">
    <property type="protein sequence ID" value="ODQ93501.1"/>
    <property type="molecule type" value="Genomic_DNA"/>
</dbReference>
<sequence>MYRPLVSKVVGFSHRHLGKLVGKYGYSLMTRRLGDDEVLFLNWGYEEDPPMDLPLAASDEPDRVCIQLYHRVASQVDLKDKRVLEVSCGHGGAASYIMRTFSPASYTGLDLNPSGISFCQRRHNIPNLTFVQGDAENLPFPDQNFDAVINVEAAHLYPDFRRFLAEVTRVLSPGGHFLYADLRGRNGVEEWEAALADSALQVVSQEEINAQVLRGLERNSPRYQELVNRHAPPLLRRFGRDVAVTQGSPLYEQVERGDLSYRLYCLVKT</sequence>
<feature type="domain" description="Methyltransferase type 11" evidence="3">
    <location>
        <begin position="84"/>
        <end position="178"/>
    </location>
</feature>
<evidence type="ECO:0000313" key="5">
    <source>
        <dbReference type="Proteomes" id="UP000094243"/>
    </source>
</evidence>
<dbReference type="GO" id="GO:0003838">
    <property type="term" value="F:sterol 24-C-methyltransferase activity"/>
    <property type="evidence" value="ECO:0007669"/>
    <property type="project" value="TreeGrafter"/>
</dbReference>
<reference evidence="5" key="1">
    <citation type="submission" date="2016-09" db="EMBL/GenBank/DDBJ databases">
        <authorList>
            <person name="Greninger A.L."/>
            <person name="Jerome K.R."/>
            <person name="Mcnair B."/>
            <person name="Wallis C."/>
            <person name="Fang F."/>
        </authorList>
    </citation>
    <scope>NUCLEOTIDE SEQUENCE [LARGE SCALE GENOMIC DNA]</scope>
    <source>
        <strain evidence="5">M7</strain>
    </source>
</reference>
<keyword evidence="2 4" id="KW-0808">Transferase</keyword>
<dbReference type="Gene3D" id="3.40.50.150">
    <property type="entry name" value="Vaccinia Virus protein VP39"/>
    <property type="match status" value="1"/>
</dbReference>
<evidence type="ECO:0000256" key="2">
    <source>
        <dbReference type="ARBA" id="ARBA00022679"/>
    </source>
</evidence>
<keyword evidence="5" id="KW-1185">Reference proteome</keyword>
<dbReference type="GO" id="GO:0016126">
    <property type="term" value="P:sterol biosynthetic process"/>
    <property type="evidence" value="ECO:0007669"/>
    <property type="project" value="TreeGrafter"/>
</dbReference>
<dbReference type="InterPro" id="IPR054877">
    <property type="entry name" value="PthPhpthDimycoMt"/>
</dbReference>
<dbReference type="Pfam" id="PF08241">
    <property type="entry name" value="Methyltransf_11"/>
    <property type="match status" value="1"/>
</dbReference>
<dbReference type="RefSeq" id="WP_069405649.1">
    <property type="nucleotide sequence ID" value="NZ_JBHRZJ010000002.1"/>
</dbReference>
<dbReference type="PANTHER" id="PTHR44068:SF1">
    <property type="entry name" value="HYPOTHETICAL LOC100005854"/>
    <property type="match status" value="1"/>
</dbReference>
<evidence type="ECO:0000259" key="3">
    <source>
        <dbReference type="Pfam" id="PF08241"/>
    </source>
</evidence>
<evidence type="ECO:0000313" key="4">
    <source>
        <dbReference type="EMBL" id="ODQ93501.1"/>
    </source>
</evidence>
<keyword evidence="1 4" id="KW-0489">Methyltransferase</keyword>
<proteinExistence type="predicted"/>
<accession>A0A1E3RUK0</accession>
<evidence type="ECO:0000256" key="1">
    <source>
        <dbReference type="ARBA" id="ARBA00022603"/>
    </source>
</evidence>
<dbReference type="CDD" id="cd02440">
    <property type="entry name" value="AdoMet_MTases"/>
    <property type="match status" value="1"/>
</dbReference>
<comment type="caution">
    <text evidence="4">The sequence shown here is derived from an EMBL/GenBank/DDBJ whole genome shotgun (WGS) entry which is preliminary data.</text>
</comment>
<name>A0A1E3RUK0_9MYCO</name>
<dbReference type="InterPro" id="IPR013216">
    <property type="entry name" value="Methyltransf_11"/>
</dbReference>
<dbReference type="GO" id="GO:0032259">
    <property type="term" value="P:methylation"/>
    <property type="evidence" value="ECO:0007669"/>
    <property type="project" value="UniProtKB-KW"/>
</dbReference>
<organism evidence="4 5">
    <name type="scientific">Mycolicibacterium holsaticum</name>
    <dbReference type="NCBI Taxonomy" id="152142"/>
    <lineage>
        <taxon>Bacteria</taxon>
        <taxon>Bacillati</taxon>
        <taxon>Actinomycetota</taxon>
        <taxon>Actinomycetes</taxon>
        <taxon>Mycobacteriales</taxon>
        <taxon>Mycobacteriaceae</taxon>
        <taxon>Mycolicibacterium</taxon>
    </lineage>
</organism>
<dbReference type="SUPFAM" id="SSF53335">
    <property type="entry name" value="S-adenosyl-L-methionine-dependent methyltransferases"/>
    <property type="match status" value="1"/>
</dbReference>
<dbReference type="Proteomes" id="UP000094243">
    <property type="component" value="Unassembled WGS sequence"/>
</dbReference>
<dbReference type="AlphaFoldDB" id="A0A1E3RUK0"/>
<dbReference type="PANTHER" id="PTHR44068">
    <property type="entry name" value="ZGC:194242"/>
    <property type="match status" value="1"/>
</dbReference>
<dbReference type="InterPro" id="IPR050447">
    <property type="entry name" value="Erg6_SMT_methyltransf"/>
</dbReference>
<dbReference type="NCBIfam" id="NF045823">
    <property type="entry name" value="PthPhpthDimycoMt"/>
    <property type="match status" value="1"/>
</dbReference>